<dbReference type="Gene3D" id="3.40.50.1820">
    <property type="entry name" value="alpha/beta hydrolase"/>
    <property type="match status" value="1"/>
</dbReference>
<reference evidence="2 3" key="1">
    <citation type="submission" date="2020-01" db="EMBL/GenBank/DDBJ databases">
        <title>Genomes assembled from Gulf of Kutch pelagic sediment metagenomes.</title>
        <authorList>
            <person name="Chandrashekar M."/>
            <person name="Mahajan M.S."/>
            <person name="Dave K.J."/>
            <person name="Vatsa P."/>
            <person name="Nathani N.M."/>
        </authorList>
    </citation>
    <scope>NUCLEOTIDE SEQUENCE [LARGE SCALE GENOMIC DNA]</scope>
    <source>
        <strain evidence="2">KS3-K002</strain>
    </source>
</reference>
<name>A0AAE4ZAA9_9BACT</name>
<keyword evidence="2" id="KW-0645">Protease</keyword>
<comment type="caution">
    <text evidence="2">The sequence shown here is derived from an EMBL/GenBank/DDBJ whole genome shotgun (WGS) entry which is preliminary data.</text>
</comment>
<dbReference type="GO" id="GO:0006508">
    <property type="term" value="P:proteolysis"/>
    <property type="evidence" value="ECO:0007669"/>
    <property type="project" value="InterPro"/>
</dbReference>
<dbReference type="GO" id="GO:0004185">
    <property type="term" value="F:serine-type carboxypeptidase activity"/>
    <property type="evidence" value="ECO:0007669"/>
    <property type="project" value="InterPro"/>
</dbReference>
<dbReference type="EMBL" id="JAACAK010000142">
    <property type="protein sequence ID" value="NIR76685.1"/>
    <property type="molecule type" value="Genomic_DNA"/>
</dbReference>
<keyword evidence="1" id="KW-0732">Signal</keyword>
<dbReference type="Pfam" id="PF00450">
    <property type="entry name" value="Peptidase_S10"/>
    <property type="match status" value="1"/>
</dbReference>
<proteinExistence type="predicted"/>
<gene>
    <name evidence="2" type="ORF">GWO12_16520</name>
</gene>
<dbReference type="Proteomes" id="UP000702544">
    <property type="component" value="Unassembled WGS sequence"/>
</dbReference>
<keyword evidence="2" id="KW-0121">Carboxypeptidase</keyword>
<feature type="signal peptide" evidence="1">
    <location>
        <begin position="1"/>
        <end position="24"/>
    </location>
</feature>
<dbReference type="InterPro" id="IPR001563">
    <property type="entry name" value="Peptidase_S10"/>
</dbReference>
<protein>
    <submittedName>
        <fullName evidence="2">Carboxypeptidase</fullName>
    </submittedName>
</protein>
<dbReference type="InterPro" id="IPR029058">
    <property type="entry name" value="AB_hydrolase_fold"/>
</dbReference>
<feature type="chain" id="PRO_5042129919" evidence="1">
    <location>
        <begin position="25"/>
        <end position="515"/>
    </location>
</feature>
<evidence type="ECO:0000313" key="3">
    <source>
        <dbReference type="Proteomes" id="UP000702544"/>
    </source>
</evidence>
<evidence type="ECO:0000313" key="2">
    <source>
        <dbReference type="EMBL" id="NIR76685.1"/>
    </source>
</evidence>
<accession>A0AAE4ZAA9</accession>
<dbReference type="SUPFAM" id="SSF53474">
    <property type="entry name" value="alpha/beta-Hydrolases"/>
    <property type="match status" value="1"/>
</dbReference>
<keyword evidence="2" id="KW-0378">Hydrolase</keyword>
<organism evidence="2 3">
    <name type="scientific">Candidatus Kutchimonas denitrificans</name>
    <dbReference type="NCBI Taxonomy" id="3056748"/>
    <lineage>
        <taxon>Bacteria</taxon>
        <taxon>Pseudomonadati</taxon>
        <taxon>Gemmatimonadota</taxon>
        <taxon>Gemmatimonadia</taxon>
        <taxon>Candidatus Palauibacterales</taxon>
        <taxon>Candidatus Palauibacteraceae</taxon>
        <taxon>Candidatus Kutchimonas</taxon>
    </lineage>
</organism>
<sequence length="515" mass="57882">MRNRSVLALLFVFSLALSVAPLNARPPQRQGPGSDGASTAGSEAELLPDEPAVTQHSARINGQNVSYTAEAGWLPIRDEGEIAAKMFYIAYTRDGIQDVGTRPLIFSFNGGPGTASVWMHMGYTGPRHVLYDDEGFALMPPGGLEDNPHSILDAADIVYIDPVDTGFSRMVEGEDLHKYHGTMADIQSVAEFIRLYILRKDRWASPKFLIGESYGTTRASGLAGYLADRHQLYLNGVILVSMTGLNVDAGDDVSYASSLPHLAATAWYHGQLAEDLQAMPLRSYLDDVEAFAMGDYLLALVQGDRLEEVERTAMAERVARYTGLTPDYVMSTNLRISSRRFWKELLRDQRLTVGRLDSRYLGIDRDAAGERPEYDPAMSDWNGAFSDAVNLYIREELGYDPDIKYNVWGNVRPWNRDDGTNVGEMLREAMQDNPYLKVMIQGGYYDAATDYYSAVYTISHLQPGGEFRDRFRFSWYESGHMMYLRKPDLANANNDLREFIRWALEDLPDYPRSAR</sequence>
<dbReference type="AlphaFoldDB" id="A0AAE4ZAA9"/>
<evidence type="ECO:0000256" key="1">
    <source>
        <dbReference type="SAM" id="SignalP"/>
    </source>
</evidence>